<reference evidence="1 2" key="1">
    <citation type="submission" date="2016-05" db="EMBL/GenBank/DDBJ databases">
        <title>Genomic Taxonomy of the Vibrionaceae.</title>
        <authorList>
            <person name="Gomez-Gil B."/>
            <person name="Enciso-Ibarra J."/>
        </authorList>
    </citation>
    <scope>NUCLEOTIDE SEQUENCE [LARGE SCALE GENOMIC DNA]</scope>
    <source>
        <strain evidence="1 2">CAIM 1920</strain>
    </source>
</reference>
<proteinExistence type="predicted"/>
<comment type="caution">
    <text evidence="1">The sequence shown here is derived from an EMBL/GenBank/DDBJ whole genome shotgun (WGS) entry which is preliminary data.</text>
</comment>
<dbReference type="RefSeq" id="WP_068905033.1">
    <property type="nucleotide sequence ID" value="NZ_JBHUIF010000004.1"/>
</dbReference>
<gene>
    <name evidence="1" type="ORF">A8L45_19500</name>
</gene>
<sequence>MGKDKLKPEEYFDYLTRQLEDGMASLDTKRFESAIAKTETDAAEILSQIYLTLNFAKLISQSSEREEYLGIQSSKFDAATLSRAELDRLKYFEVKISAHELDLAIHNLPAEEKVKYYKDSIDIFDLEHRPGKYIDEPEGIEGVTPFNTESTRRSTRYRELYENIKHVEEKAINTIREKALRDPDYYGRLAAFSDKES</sequence>
<name>A0A1C3EBP3_9GAMM</name>
<evidence type="ECO:0000313" key="1">
    <source>
        <dbReference type="EMBL" id="ODA30662.1"/>
    </source>
</evidence>
<keyword evidence="2" id="KW-1185">Reference proteome</keyword>
<dbReference type="Proteomes" id="UP000094936">
    <property type="component" value="Unassembled WGS sequence"/>
</dbReference>
<dbReference type="OrthoDB" id="9831700at2"/>
<evidence type="ECO:0000313" key="2">
    <source>
        <dbReference type="Proteomes" id="UP000094936"/>
    </source>
</evidence>
<organism evidence="1 2">
    <name type="scientific">Veronia pacifica</name>
    <dbReference type="NCBI Taxonomy" id="1080227"/>
    <lineage>
        <taxon>Bacteria</taxon>
        <taxon>Pseudomonadati</taxon>
        <taxon>Pseudomonadota</taxon>
        <taxon>Gammaproteobacteria</taxon>
        <taxon>Vibrionales</taxon>
        <taxon>Vibrionaceae</taxon>
        <taxon>Veronia</taxon>
    </lineage>
</organism>
<dbReference type="AlphaFoldDB" id="A0A1C3EBP3"/>
<protein>
    <submittedName>
        <fullName evidence="1">Uncharacterized protein</fullName>
    </submittedName>
</protein>
<accession>A0A1C3EBP3</accession>
<dbReference type="EMBL" id="LYBM01000049">
    <property type="protein sequence ID" value="ODA30662.1"/>
    <property type="molecule type" value="Genomic_DNA"/>
</dbReference>